<feature type="domain" description="HIT-type" evidence="9">
    <location>
        <begin position="47"/>
        <end position="80"/>
    </location>
</feature>
<evidence type="ECO:0000256" key="1">
    <source>
        <dbReference type="ARBA" id="ARBA00022553"/>
    </source>
</evidence>
<evidence type="ECO:0000256" key="8">
    <source>
        <dbReference type="SAM" id="MobiDB-lite"/>
    </source>
</evidence>
<dbReference type="InterPro" id="IPR007529">
    <property type="entry name" value="Znf_HIT"/>
</dbReference>
<comment type="similarity">
    <text evidence="6">Belongs to the BCD1 family.</text>
</comment>
<dbReference type="PROSITE" id="PS51083">
    <property type="entry name" value="ZF_HIT"/>
    <property type="match status" value="1"/>
</dbReference>
<keyword evidence="11" id="KW-1185">Reference proteome</keyword>
<dbReference type="EMBL" id="JAODAN010000003">
    <property type="protein sequence ID" value="KAK1925653.1"/>
    <property type="molecule type" value="Genomic_DNA"/>
</dbReference>
<dbReference type="Pfam" id="PF04438">
    <property type="entry name" value="zf-HIT"/>
    <property type="match status" value="1"/>
</dbReference>
<dbReference type="PANTHER" id="PTHR13483:SF3">
    <property type="entry name" value="BOX C_D SNORNA PROTEIN 1"/>
    <property type="match status" value="1"/>
</dbReference>
<dbReference type="SUPFAM" id="SSF144232">
    <property type="entry name" value="HIT/MYND zinc finger-like"/>
    <property type="match status" value="1"/>
</dbReference>
<evidence type="ECO:0000313" key="10">
    <source>
        <dbReference type="EMBL" id="KAK1925653.1"/>
    </source>
</evidence>
<dbReference type="Gene3D" id="3.30.60.190">
    <property type="match status" value="1"/>
</dbReference>
<evidence type="ECO:0000256" key="5">
    <source>
        <dbReference type="ARBA" id="ARBA00049598"/>
    </source>
</evidence>
<evidence type="ECO:0000256" key="7">
    <source>
        <dbReference type="PROSITE-ProRule" id="PRU00453"/>
    </source>
</evidence>
<feature type="compositionally biased region" description="Low complexity" evidence="8">
    <location>
        <begin position="20"/>
        <end position="30"/>
    </location>
</feature>
<name>A0AAD9FT36_PAPLA</name>
<dbReference type="GO" id="GO:0070761">
    <property type="term" value="C:pre-snoRNP complex"/>
    <property type="evidence" value="ECO:0007669"/>
    <property type="project" value="TreeGrafter"/>
</dbReference>
<keyword evidence="3 7" id="KW-0863">Zinc-finger</keyword>
<dbReference type="GO" id="GO:0005634">
    <property type="term" value="C:nucleus"/>
    <property type="evidence" value="ECO:0007669"/>
    <property type="project" value="TreeGrafter"/>
</dbReference>
<evidence type="ECO:0000256" key="3">
    <source>
        <dbReference type="ARBA" id="ARBA00022771"/>
    </source>
</evidence>
<evidence type="ECO:0000256" key="2">
    <source>
        <dbReference type="ARBA" id="ARBA00022723"/>
    </source>
</evidence>
<feature type="region of interest" description="Disordered" evidence="8">
    <location>
        <begin position="327"/>
        <end position="352"/>
    </location>
</feature>
<comment type="caution">
    <text evidence="10">The sequence shown here is derived from an EMBL/GenBank/DDBJ whole genome shotgun (WGS) entry which is preliminary data.</text>
</comment>
<comment type="function">
    <text evidence="5">Required for box C/D snoRNAs accumulation involved in snoRNA processing, snoRNA transport to the nucleolus and ribosome biogenesis.</text>
</comment>
<dbReference type="CDD" id="cd23023">
    <property type="entry name" value="zf-HIT_BCD1"/>
    <property type="match status" value="1"/>
</dbReference>
<evidence type="ECO:0000259" key="9">
    <source>
        <dbReference type="PROSITE" id="PS51083"/>
    </source>
</evidence>
<gene>
    <name evidence="10" type="ORF">DB88DRAFT_484632</name>
</gene>
<evidence type="ECO:0000256" key="4">
    <source>
        <dbReference type="ARBA" id="ARBA00022833"/>
    </source>
</evidence>
<accession>A0AAD9FT36</accession>
<dbReference type="AlphaFoldDB" id="A0AAD9FT36"/>
<sequence length="374" mass="40194">MAHSLPARPSFLPPPPDPVLPASLSALSDLPEPEAGPSQTATQPPTCAICANPPKYTCPGCARKTCCLACSKAHKEAFGCSGQRDAAAYVPLKEVSEGVWADDYRYLEEGRRKIAEWGGSLPSNVLAAVAADQGNSKGRHDRGVKRKRPGQTLNGALVGLQREMQRRGVDVEFMADGMERRRKNQSGWNPKTQTLYLTIQLVLPKELAGGDEAKTIHHSRLAFSASSNLHTLHSLSPKDMDTGNLVYALPYHRVDRDDERSMAVLKPGASHFFPPLTPTISIADALRGTAYIEFPTIRVFEKRVWDEKIGKGEIVVHPLSGTAVAGRSETAQAAAPVPEPIGATPQAQSKVEAVVPPAPATLGLGLDYGSDEED</sequence>
<dbReference type="GO" id="GO:0048254">
    <property type="term" value="P:snoRNA localization"/>
    <property type="evidence" value="ECO:0007669"/>
    <property type="project" value="TreeGrafter"/>
</dbReference>
<evidence type="ECO:0000313" key="11">
    <source>
        <dbReference type="Proteomes" id="UP001182556"/>
    </source>
</evidence>
<dbReference type="PANTHER" id="PTHR13483">
    <property type="entry name" value="BOX C_D SNORNA PROTEIN 1-RELATED"/>
    <property type="match status" value="1"/>
</dbReference>
<dbReference type="Pfam" id="PF25790">
    <property type="entry name" value="BCD1"/>
    <property type="match status" value="1"/>
</dbReference>
<feature type="compositionally biased region" description="Low complexity" evidence="8">
    <location>
        <begin position="1"/>
        <end position="10"/>
    </location>
</feature>
<keyword evidence="4" id="KW-0862">Zinc</keyword>
<organism evidence="10 11">
    <name type="scientific">Papiliotrema laurentii</name>
    <name type="common">Cryptococcus laurentii</name>
    <dbReference type="NCBI Taxonomy" id="5418"/>
    <lineage>
        <taxon>Eukaryota</taxon>
        <taxon>Fungi</taxon>
        <taxon>Dikarya</taxon>
        <taxon>Basidiomycota</taxon>
        <taxon>Agaricomycotina</taxon>
        <taxon>Tremellomycetes</taxon>
        <taxon>Tremellales</taxon>
        <taxon>Rhynchogastremaceae</taxon>
        <taxon>Papiliotrema</taxon>
    </lineage>
</organism>
<dbReference type="GO" id="GO:0000463">
    <property type="term" value="P:maturation of LSU-rRNA from tricistronic rRNA transcript (SSU-rRNA, 5.8S rRNA, LSU-rRNA)"/>
    <property type="evidence" value="ECO:0007669"/>
    <property type="project" value="TreeGrafter"/>
</dbReference>
<dbReference type="InterPro" id="IPR051639">
    <property type="entry name" value="BCD1"/>
</dbReference>
<reference evidence="10" key="1">
    <citation type="submission" date="2023-02" db="EMBL/GenBank/DDBJ databases">
        <title>Identification and recombinant expression of a fungal hydrolase from Papiliotrema laurentii that hydrolyzes apple cutin and clears colloidal polyester polyurethane.</title>
        <authorList>
            <consortium name="DOE Joint Genome Institute"/>
            <person name="Roman V.A."/>
            <person name="Bojanowski C."/>
            <person name="Crable B.R."/>
            <person name="Wagner D.N."/>
            <person name="Hung C.S."/>
            <person name="Nadeau L.J."/>
            <person name="Schratz L."/>
            <person name="Haridas S."/>
            <person name="Pangilinan J."/>
            <person name="Lipzen A."/>
            <person name="Na H."/>
            <person name="Yan M."/>
            <person name="Ng V."/>
            <person name="Grigoriev I.V."/>
            <person name="Spatafora J.W."/>
            <person name="Barlow D."/>
            <person name="Biffinger J."/>
            <person name="Kelley-Loughnane N."/>
            <person name="Varaljay V.A."/>
            <person name="Crookes-Goodson W.J."/>
        </authorList>
    </citation>
    <scope>NUCLEOTIDE SEQUENCE</scope>
    <source>
        <strain evidence="10">5307AH</strain>
    </source>
</reference>
<dbReference type="GO" id="GO:0008270">
    <property type="term" value="F:zinc ion binding"/>
    <property type="evidence" value="ECO:0007669"/>
    <property type="project" value="UniProtKB-UniRule"/>
</dbReference>
<feature type="region of interest" description="Disordered" evidence="8">
    <location>
        <begin position="1"/>
        <end position="44"/>
    </location>
</feature>
<evidence type="ECO:0000256" key="6">
    <source>
        <dbReference type="ARBA" id="ARBA00049654"/>
    </source>
</evidence>
<keyword evidence="2" id="KW-0479">Metal-binding</keyword>
<dbReference type="Proteomes" id="UP001182556">
    <property type="component" value="Unassembled WGS sequence"/>
</dbReference>
<dbReference type="InterPro" id="IPR057721">
    <property type="entry name" value="BCD1_alpha/beta"/>
</dbReference>
<keyword evidence="1" id="KW-0597">Phosphoprotein</keyword>
<dbReference type="GO" id="GO:0000492">
    <property type="term" value="P:box C/D snoRNP assembly"/>
    <property type="evidence" value="ECO:0007669"/>
    <property type="project" value="TreeGrafter"/>
</dbReference>
<proteinExistence type="inferred from homology"/>
<protein>
    <recommendedName>
        <fullName evidence="9">HIT-type domain-containing protein</fullName>
    </recommendedName>
</protein>